<sequence length="281" mass="30025">MNYKTGFLVFTTLLIGSIAVPTPEDDMSIYFDHTDANARIVGGTQAAVGSHPHMVAMTSGFWLRSFLCGGSLISQRTVLTAAHCIAAVFGGGSLISSLRVTVGTNRWNRDGVVHTLARNVTHPNYVAATLKNDIGVLITSSDVVLNNLVQVVPITYDFIGEGVQARVAGWGRTRTGGSMSATLLELTTHTLEGNDCVDRAARAAIDLNMRNAPPVEPHIEVCTFHSPGFGNCNGDSGSALRLVDNGQQFGIVSWGFPCARGAPDMYVRISAYQNWLTSVIV</sequence>
<accession>A0A9R0D2B4</accession>
<comment type="subcellular location">
    <subcellularLocation>
        <location evidence="1">Secreted</location>
        <location evidence="1">Extracellular space</location>
    </subcellularLocation>
</comment>
<feature type="chain" id="PRO_5040175186" evidence="11">
    <location>
        <begin position="20"/>
        <end position="281"/>
    </location>
</feature>
<evidence type="ECO:0000313" key="14">
    <source>
        <dbReference type="RefSeq" id="XP_035437547.2"/>
    </source>
</evidence>
<reference evidence="14" key="1">
    <citation type="submission" date="2025-08" db="UniProtKB">
        <authorList>
            <consortium name="RefSeq"/>
        </authorList>
    </citation>
    <scope>IDENTIFICATION</scope>
    <source>
        <tissue evidence="14">Whole larval tissue</tissue>
    </source>
</reference>
<gene>
    <name evidence="14" type="primary">LOC118267584</name>
</gene>
<dbReference type="PRINTS" id="PR00722">
    <property type="entry name" value="CHYMOTRYPSIN"/>
</dbReference>
<keyword evidence="10" id="KW-1205">Fibrinolytic toxin</keyword>
<evidence type="ECO:0000313" key="13">
    <source>
        <dbReference type="Proteomes" id="UP000829999"/>
    </source>
</evidence>
<dbReference type="SMART" id="SM00020">
    <property type="entry name" value="Tryp_SPc"/>
    <property type="match status" value="1"/>
</dbReference>
<keyword evidence="11" id="KW-0732">Signal</keyword>
<dbReference type="OrthoDB" id="5565075at2759"/>
<feature type="domain" description="Peptidase S1" evidence="12">
    <location>
        <begin position="40"/>
        <end position="281"/>
    </location>
</feature>
<protein>
    <submittedName>
        <fullName evidence="14">Chymotrypsin-1-like</fullName>
    </submittedName>
</protein>
<evidence type="ECO:0000256" key="11">
    <source>
        <dbReference type="SAM" id="SignalP"/>
    </source>
</evidence>
<dbReference type="PROSITE" id="PS00134">
    <property type="entry name" value="TRYPSIN_HIS"/>
    <property type="match status" value="1"/>
</dbReference>
<dbReference type="PROSITE" id="PS50240">
    <property type="entry name" value="TRYPSIN_DOM"/>
    <property type="match status" value="1"/>
</dbReference>
<dbReference type="GO" id="GO:0004252">
    <property type="term" value="F:serine-type endopeptidase activity"/>
    <property type="evidence" value="ECO:0007669"/>
    <property type="project" value="InterPro"/>
</dbReference>
<evidence type="ECO:0000259" key="12">
    <source>
        <dbReference type="PROSITE" id="PS50240"/>
    </source>
</evidence>
<dbReference type="RefSeq" id="XP_035437547.2">
    <property type="nucleotide sequence ID" value="XM_035581654.2"/>
</dbReference>
<evidence type="ECO:0000256" key="9">
    <source>
        <dbReference type="ARBA" id="ARBA00055534"/>
    </source>
</evidence>
<dbReference type="PANTHER" id="PTHR24276:SF91">
    <property type="entry name" value="AT26814P-RELATED"/>
    <property type="match status" value="1"/>
</dbReference>
<keyword evidence="3" id="KW-0800">Toxin</keyword>
<keyword evidence="6" id="KW-0720">Serine protease</keyword>
<dbReference type="CDD" id="cd00190">
    <property type="entry name" value="Tryp_SPc"/>
    <property type="match status" value="1"/>
</dbReference>
<keyword evidence="8" id="KW-1199">Hemostasis impairing toxin</keyword>
<dbReference type="GO" id="GO:0006508">
    <property type="term" value="P:proteolysis"/>
    <property type="evidence" value="ECO:0007669"/>
    <property type="project" value="UniProtKB-KW"/>
</dbReference>
<dbReference type="FunFam" id="2.40.10.10:FF:000068">
    <property type="entry name" value="transmembrane protease serine 2"/>
    <property type="match status" value="1"/>
</dbReference>
<feature type="signal peptide" evidence="11">
    <location>
        <begin position="1"/>
        <end position="19"/>
    </location>
</feature>
<keyword evidence="7" id="KW-1015">Disulfide bond</keyword>
<dbReference type="InterPro" id="IPR018114">
    <property type="entry name" value="TRYPSIN_HIS"/>
</dbReference>
<keyword evidence="5" id="KW-0378">Hydrolase</keyword>
<evidence type="ECO:0000256" key="7">
    <source>
        <dbReference type="ARBA" id="ARBA00023157"/>
    </source>
</evidence>
<organism evidence="13 14">
    <name type="scientific">Spodoptera frugiperda</name>
    <name type="common">Fall armyworm</name>
    <dbReference type="NCBI Taxonomy" id="7108"/>
    <lineage>
        <taxon>Eukaryota</taxon>
        <taxon>Metazoa</taxon>
        <taxon>Ecdysozoa</taxon>
        <taxon>Arthropoda</taxon>
        <taxon>Hexapoda</taxon>
        <taxon>Insecta</taxon>
        <taxon>Pterygota</taxon>
        <taxon>Neoptera</taxon>
        <taxon>Endopterygota</taxon>
        <taxon>Lepidoptera</taxon>
        <taxon>Glossata</taxon>
        <taxon>Ditrysia</taxon>
        <taxon>Noctuoidea</taxon>
        <taxon>Noctuidae</taxon>
        <taxon>Amphipyrinae</taxon>
        <taxon>Spodoptera</taxon>
    </lineage>
</organism>
<dbReference type="Pfam" id="PF00089">
    <property type="entry name" value="Trypsin"/>
    <property type="match status" value="1"/>
</dbReference>
<dbReference type="SUPFAM" id="SSF50494">
    <property type="entry name" value="Trypsin-like serine proteases"/>
    <property type="match status" value="1"/>
</dbReference>
<evidence type="ECO:0000256" key="10">
    <source>
        <dbReference type="ARBA" id="ARBA00084094"/>
    </source>
</evidence>
<dbReference type="GO" id="GO:0090729">
    <property type="term" value="F:toxin activity"/>
    <property type="evidence" value="ECO:0007669"/>
    <property type="project" value="UniProtKB-KW"/>
</dbReference>
<evidence type="ECO:0000256" key="1">
    <source>
        <dbReference type="ARBA" id="ARBA00004239"/>
    </source>
</evidence>
<dbReference type="GeneID" id="118267584"/>
<dbReference type="Proteomes" id="UP000829999">
    <property type="component" value="Chromosome 6"/>
</dbReference>
<comment type="similarity">
    <text evidence="2">Belongs to the peptidase S1 family.</text>
</comment>
<dbReference type="InterPro" id="IPR043504">
    <property type="entry name" value="Peptidase_S1_PA_chymotrypsin"/>
</dbReference>
<name>A0A9R0D2B4_SPOFR</name>
<evidence type="ECO:0000256" key="3">
    <source>
        <dbReference type="ARBA" id="ARBA00022656"/>
    </source>
</evidence>
<dbReference type="InterPro" id="IPR050430">
    <property type="entry name" value="Peptidase_S1"/>
</dbReference>
<comment type="function">
    <text evidence="9">Fibrinolytic activity; shows preferential cleavage of Arg-Gly bonds in all three fibrinogen chains. Contact with the caterpillars causes severe bleeding, due the anticoagulant effect of the protein.</text>
</comment>
<dbReference type="GO" id="GO:0005576">
    <property type="term" value="C:extracellular region"/>
    <property type="evidence" value="ECO:0007669"/>
    <property type="project" value="UniProtKB-SubCell"/>
</dbReference>
<keyword evidence="4" id="KW-0645">Protease</keyword>
<evidence type="ECO:0000256" key="2">
    <source>
        <dbReference type="ARBA" id="ARBA00007664"/>
    </source>
</evidence>
<proteinExistence type="inferred from homology"/>
<evidence type="ECO:0000256" key="4">
    <source>
        <dbReference type="ARBA" id="ARBA00022670"/>
    </source>
</evidence>
<dbReference type="InterPro" id="IPR009003">
    <property type="entry name" value="Peptidase_S1_PA"/>
</dbReference>
<dbReference type="PANTHER" id="PTHR24276">
    <property type="entry name" value="POLYSERASE-RELATED"/>
    <property type="match status" value="1"/>
</dbReference>
<evidence type="ECO:0000256" key="8">
    <source>
        <dbReference type="ARBA" id="ARBA00023240"/>
    </source>
</evidence>
<dbReference type="Gene3D" id="2.40.10.10">
    <property type="entry name" value="Trypsin-like serine proteases"/>
    <property type="match status" value="2"/>
</dbReference>
<keyword evidence="13" id="KW-1185">Reference proteome</keyword>
<dbReference type="AlphaFoldDB" id="A0A9R0D2B4"/>
<evidence type="ECO:0000256" key="6">
    <source>
        <dbReference type="ARBA" id="ARBA00022825"/>
    </source>
</evidence>
<dbReference type="InterPro" id="IPR001254">
    <property type="entry name" value="Trypsin_dom"/>
</dbReference>
<dbReference type="InterPro" id="IPR001314">
    <property type="entry name" value="Peptidase_S1A"/>
</dbReference>
<evidence type="ECO:0000256" key="5">
    <source>
        <dbReference type="ARBA" id="ARBA00022801"/>
    </source>
</evidence>